<dbReference type="RefSeq" id="WP_224033907.1">
    <property type="nucleotide sequence ID" value="NZ_AP024849.1"/>
</dbReference>
<gene>
    <name evidence="1" type="ORF">psyc5s11_36460</name>
</gene>
<keyword evidence="2" id="KW-1185">Reference proteome</keyword>
<dbReference type="Proteomes" id="UP000824633">
    <property type="component" value="Chromosome"/>
</dbReference>
<name>A0ABM7T6D7_9CLOT</name>
<proteinExistence type="predicted"/>
<dbReference type="EMBL" id="AP024849">
    <property type="protein sequence ID" value="BCZ47579.1"/>
    <property type="molecule type" value="Genomic_DNA"/>
</dbReference>
<organism evidence="1 2">
    <name type="scientific">Clostridium gelidum</name>
    <dbReference type="NCBI Taxonomy" id="704125"/>
    <lineage>
        <taxon>Bacteria</taxon>
        <taxon>Bacillati</taxon>
        <taxon>Bacillota</taxon>
        <taxon>Clostridia</taxon>
        <taxon>Eubacteriales</taxon>
        <taxon>Clostridiaceae</taxon>
        <taxon>Clostridium</taxon>
    </lineage>
</organism>
<evidence type="ECO:0000313" key="1">
    <source>
        <dbReference type="EMBL" id="BCZ47579.1"/>
    </source>
</evidence>
<evidence type="ECO:0000313" key="2">
    <source>
        <dbReference type="Proteomes" id="UP000824633"/>
    </source>
</evidence>
<protein>
    <submittedName>
        <fullName evidence="1">Uncharacterized protein</fullName>
    </submittedName>
</protein>
<reference evidence="2" key="1">
    <citation type="submission" date="2021-07" db="EMBL/GenBank/DDBJ databases">
        <title>Complete genome sequencing of a Clostridium isolate.</title>
        <authorList>
            <person name="Ueki A."/>
            <person name="Tonouchi A."/>
        </authorList>
    </citation>
    <scope>NUCLEOTIDE SEQUENCE [LARGE SCALE GENOMIC DNA]</scope>
    <source>
        <strain evidence="2">C5S11</strain>
    </source>
</reference>
<accession>A0ABM7T6D7</accession>
<sequence>MNVIEYIMLGNSATVVELPTFIWISDVACFEITQDWITYRINVKTLNKGAGKVFEIYIID</sequence>